<dbReference type="Proteomes" id="UP000240429">
    <property type="component" value="Unassembled WGS sequence"/>
</dbReference>
<dbReference type="PRINTS" id="PR00035">
    <property type="entry name" value="HTHGNTR"/>
</dbReference>
<dbReference type="SMART" id="SM00345">
    <property type="entry name" value="HTH_GNTR"/>
    <property type="match status" value="1"/>
</dbReference>
<feature type="region of interest" description="Disordered" evidence="5">
    <location>
        <begin position="55"/>
        <end position="79"/>
    </location>
</feature>
<keyword evidence="2" id="KW-0805">Transcription regulation</keyword>
<accession>A0A2P8QDS6</accession>
<evidence type="ECO:0000256" key="1">
    <source>
        <dbReference type="ARBA" id="ARBA00022898"/>
    </source>
</evidence>
<gene>
    <name evidence="7" type="ORF">C6Y14_04970</name>
</gene>
<protein>
    <submittedName>
        <fullName evidence="7">GntR family transcriptional regulator</fullName>
    </submittedName>
</protein>
<dbReference type="GO" id="GO:0003677">
    <property type="term" value="F:DNA binding"/>
    <property type="evidence" value="ECO:0007669"/>
    <property type="project" value="UniProtKB-KW"/>
</dbReference>
<dbReference type="PANTHER" id="PTHR46577">
    <property type="entry name" value="HTH-TYPE TRANSCRIPTIONAL REGULATORY PROTEIN GABR"/>
    <property type="match status" value="1"/>
</dbReference>
<dbReference type="AlphaFoldDB" id="A0A2P8QDS6"/>
<dbReference type="InterPro" id="IPR051446">
    <property type="entry name" value="HTH_trans_reg/aminotransferase"/>
</dbReference>
<evidence type="ECO:0000259" key="6">
    <source>
        <dbReference type="PROSITE" id="PS50949"/>
    </source>
</evidence>
<evidence type="ECO:0000256" key="3">
    <source>
        <dbReference type="ARBA" id="ARBA00023125"/>
    </source>
</evidence>
<dbReference type="GO" id="GO:0003700">
    <property type="term" value="F:DNA-binding transcription factor activity"/>
    <property type="evidence" value="ECO:0007669"/>
    <property type="project" value="InterPro"/>
</dbReference>
<evidence type="ECO:0000313" key="7">
    <source>
        <dbReference type="EMBL" id="PSM44393.1"/>
    </source>
</evidence>
<dbReference type="PROSITE" id="PS50949">
    <property type="entry name" value="HTH_GNTR"/>
    <property type="match status" value="1"/>
</dbReference>
<dbReference type="Pfam" id="PF00392">
    <property type="entry name" value="GntR"/>
    <property type="match status" value="1"/>
</dbReference>
<comment type="caution">
    <text evidence="7">The sequence shown here is derived from an EMBL/GenBank/DDBJ whole genome shotgun (WGS) entry which is preliminary data.</text>
</comment>
<dbReference type="InterPro" id="IPR000524">
    <property type="entry name" value="Tscrpt_reg_HTH_GntR"/>
</dbReference>
<keyword evidence="3" id="KW-0238">DNA-binding</keyword>
<evidence type="ECO:0000256" key="5">
    <source>
        <dbReference type="SAM" id="MobiDB-lite"/>
    </source>
</evidence>
<dbReference type="SUPFAM" id="SSF46785">
    <property type="entry name" value="Winged helix' DNA-binding domain"/>
    <property type="match status" value="1"/>
</dbReference>
<dbReference type="OrthoDB" id="7363114at2"/>
<name>A0A2P8QDS6_9ACTN</name>
<dbReference type="InterPro" id="IPR036390">
    <property type="entry name" value="WH_DNA-bd_sf"/>
</dbReference>
<keyword evidence="8" id="KW-1185">Reference proteome</keyword>
<evidence type="ECO:0000313" key="8">
    <source>
        <dbReference type="Proteomes" id="UP000240429"/>
    </source>
</evidence>
<dbReference type="Gene3D" id="1.10.10.10">
    <property type="entry name" value="Winged helix-like DNA-binding domain superfamily/Winged helix DNA-binding domain"/>
    <property type="match status" value="1"/>
</dbReference>
<reference evidence="7 8" key="1">
    <citation type="submission" date="2018-03" db="EMBL/GenBank/DDBJ databases">
        <title>Streptomyces dioscori sp. nov., a novel endophytic actinobacterium isolated from bulbil of Dioscorea bulbifera L.</title>
        <authorList>
            <person name="Zhikuan W."/>
        </authorList>
    </citation>
    <scope>NUCLEOTIDE SEQUENCE [LARGE SCALE GENOMIC DNA]</scope>
    <source>
        <strain evidence="7 8">A217</strain>
    </source>
</reference>
<evidence type="ECO:0000256" key="4">
    <source>
        <dbReference type="ARBA" id="ARBA00023163"/>
    </source>
</evidence>
<dbReference type="CDD" id="cd07377">
    <property type="entry name" value="WHTH_GntR"/>
    <property type="match status" value="1"/>
</dbReference>
<sequence length="292" mass="33480">MERVLREQLENGTYPLQARVPPQRQLADEFGVSRDTVQRALARLTEDGLIETRRGSGTRVIRVPNSRPHPPQSQRPGSASLKPLIEQAFRQPDVSLDVATLTAETLLRHLRNQHELIAFEGASAPERLRIRMLLPWTAQRLAYPRARAAEDPRIWERWRTMVRENGIQLDELKAGFTDLGVETEVEIRHIPLTPQFKLYVINDEHMLFGPYPVLPRMIRVPREGRPDEDEAVDSLDVLGLGATLSYHRLEADAGTHDSVFCTSMREWFESNWDHLPDIPHPEQVTDEVSTEK</sequence>
<dbReference type="PANTHER" id="PTHR46577:SF1">
    <property type="entry name" value="HTH-TYPE TRANSCRIPTIONAL REGULATORY PROTEIN GABR"/>
    <property type="match status" value="1"/>
</dbReference>
<dbReference type="EMBL" id="PYBJ01000002">
    <property type="protein sequence ID" value="PSM44393.1"/>
    <property type="molecule type" value="Genomic_DNA"/>
</dbReference>
<keyword evidence="1" id="KW-0663">Pyridoxal phosphate</keyword>
<feature type="domain" description="HTH gntR-type" evidence="6">
    <location>
        <begin position="1"/>
        <end position="63"/>
    </location>
</feature>
<keyword evidence="4" id="KW-0804">Transcription</keyword>
<dbReference type="InterPro" id="IPR036388">
    <property type="entry name" value="WH-like_DNA-bd_sf"/>
</dbReference>
<proteinExistence type="predicted"/>
<organism evidence="7 8">
    <name type="scientific">Streptomyces dioscori</name>
    <dbReference type="NCBI Taxonomy" id="2109333"/>
    <lineage>
        <taxon>Bacteria</taxon>
        <taxon>Bacillati</taxon>
        <taxon>Actinomycetota</taxon>
        <taxon>Actinomycetes</taxon>
        <taxon>Kitasatosporales</taxon>
        <taxon>Streptomycetaceae</taxon>
        <taxon>Streptomyces</taxon>
        <taxon>Streptomyces aurantiacus group</taxon>
    </lineage>
</organism>
<evidence type="ECO:0000256" key="2">
    <source>
        <dbReference type="ARBA" id="ARBA00023015"/>
    </source>
</evidence>